<keyword evidence="10 13" id="KW-0418">Kinase</keyword>
<feature type="binding site" evidence="14">
    <location>
        <position position="152"/>
    </location>
    <ligand>
        <name>(2R)-3-phosphoglycerate</name>
        <dbReference type="ChEBI" id="CHEBI:58272"/>
    </ligand>
</feature>
<evidence type="ECO:0000256" key="15">
    <source>
        <dbReference type="PIRSR" id="PIRSR000724-2"/>
    </source>
</evidence>
<comment type="pathway">
    <text evidence="2 13">Carbohydrate degradation; glycolysis; pyruvate from D-glyceraldehyde 3-phosphate: step 2/5.</text>
</comment>
<evidence type="ECO:0000256" key="4">
    <source>
        <dbReference type="ARBA" id="ARBA00011245"/>
    </source>
</evidence>
<evidence type="ECO:0000256" key="3">
    <source>
        <dbReference type="ARBA" id="ARBA00008982"/>
    </source>
</evidence>
<dbReference type="GO" id="GO:0005829">
    <property type="term" value="C:cytosol"/>
    <property type="evidence" value="ECO:0007669"/>
    <property type="project" value="TreeGrafter"/>
</dbReference>
<dbReference type="AlphaFoldDB" id="A0A7G5IK75"/>
<keyword evidence="7 13" id="KW-0963">Cytoplasm</keyword>
<evidence type="ECO:0000313" key="17">
    <source>
        <dbReference type="EMBL" id="QMW23767.1"/>
    </source>
</evidence>
<dbReference type="PIRSF" id="PIRSF000724">
    <property type="entry name" value="Pgk"/>
    <property type="match status" value="1"/>
</dbReference>
<evidence type="ECO:0000256" key="11">
    <source>
        <dbReference type="ARBA" id="ARBA00022840"/>
    </source>
</evidence>
<protein>
    <recommendedName>
        <fullName evidence="6 13">Phosphoglycerate kinase</fullName>
        <ecNumber evidence="5 13">2.7.2.3</ecNumber>
    </recommendedName>
</protein>
<name>A0A7G5IK75_9SPHN</name>
<dbReference type="EC" id="2.7.2.3" evidence="5 13"/>
<keyword evidence="11 13" id="KW-0067">ATP-binding</keyword>
<evidence type="ECO:0000256" key="16">
    <source>
        <dbReference type="RuleBase" id="RU000532"/>
    </source>
</evidence>
<feature type="binding site" evidence="13 15">
    <location>
        <position position="202"/>
    </location>
    <ligand>
        <name>ATP</name>
        <dbReference type="ChEBI" id="CHEBI:30616"/>
    </ligand>
</feature>
<dbReference type="GO" id="GO:0006094">
    <property type="term" value="P:gluconeogenesis"/>
    <property type="evidence" value="ECO:0007669"/>
    <property type="project" value="TreeGrafter"/>
</dbReference>
<comment type="caution">
    <text evidence="13">Lacks conserved residue(s) required for the propagation of feature annotation.</text>
</comment>
<evidence type="ECO:0000256" key="2">
    <source>
        <dbReference type="ARBA" id="ARBA00004838"/>
    </source>
</evidence>
<feature type="binding site" evidence="14">
    <location>
        <position position="119"/>
    </location>
    <ligand>
        <name>(2R)-3-phosphoglycerate</name>
        <dbReference type="ChEBI" id="CHEBI:58272"/>
    </ligand>
</feature>
<evidence type="ECO:0000256" key="10">
    <source>
        <dbReference type="ARBA" id="ARBA00022777"/>
    </source>
</evidence>
<dbReference type="KEGG" id="sand:H3309_04605"/>
<reference evidence="17 18" key="1">
    <citation type="submission" date="2020-07" db="EMBL/GenBank/DDBJ databases">
        <title>Complete genome sequence for Sandaracinobacter sp. M6.</title>
        <authorList>
            <person name="Tang Y."/>
            <person name="Liu Q."/>
            <person name="Guo Z."/>
            <person name="Lei P."/>
            <person name="Huang B."/>
        </authorList>
    </citation>
    <scope>NUCLEOTIDE SEQUENCE [LARGE SCALE GENOMIC DNA]</scope>
    <source>
        <strain evidence="17 18">M6</strain>
    </source>
</reference>
<comment type="subcellular location">
    <subcellularLocation>
        <location evidence="13">Cytoplasm</location>
    </subcellularLocation>
</comment>
<proteinExistence type="inferred from homology"/>
<feature type="binding site" evidence="14">
    <location>
        <position position="38"/>
    </location>
    <ligand>
        <name>(2R)-3-phosphoglycerate</name>
        <dbReference type="ChEBI" id="CHEBI:58272"/>
    </ligand>
</feature>
<evidence type="ECO:0000256" key="1">
    <source>
        <dbReference type="ARBA" id="ARBA00000642"/>
    </source>
</evidence>
<evidence type="ECO:0000256" key="13">
    <source>
        <dbReference type="HAMAP-Rule" id="MF_00145"/>
    </source>
</evidence>
<evidence type="ECO:0000256" key="9">
    <source>
        <dbReference type="ARBA" id="ARBA00022741"/>
    </source>
</evidence>
<dbReference type="GO" id="GO:0006096">
    <property type="term" value="P:glycolytic process"/>
    <property type="evidence" value="ECO:0007669"/>
    <property type="project" value="UniProtKB-UniRule"/>
</dbReference>
<dbReference type="PANTHER" id="PTHR11406:SF23">
    <property type="entry name" value="PHOSPHOGLYCERATE KINASE 1, CHLOROPLASTIC-RELATED"/>
    <property type="match status" value="1"/>
</dbReference>
<dbReference type="InterPro" id="IPR036043">
    <property type="entry name" value="Phosphoglycerate_kinase_sf"/>
</dbReference>
<evidence type="ECO:0000256" key="6">
    <source>
        <dbReference type="ARBA" id="ARBA00016471"/>
    </source>
</evidence>
<evidence type="ECO:0000313" key="18">
    <source>
        <dbReference type="Proteomes" id="UP000515292"/>
    </source>
</evidence>
<evidence type="ECO:0000256" key="14">
    <source>
        <dbReference type="PIRSR" id="PIRSR000724-1"/>
    </source>
</evidence>
<organism evidence="17 18">
    <name type="scientific">Sandaracinobacteroides saxicola</name>
    <dbReference type="NCBI Taxonomy" id="2759707"/>
    <lineage>
        <taxon>Bacteria</taxon>
        <taxon>Pseudomonadati</taxon>
        <taxon>Pseudomonadota</taxon>
        <taxon>Alphaproteobacteria</taxon>
        <taxon>Sphingomonadales</taxon>
        <taxon>Sphingosinicellaceae</taxon>
        <taxon>Sandaracinobacteroides</taxon>
    </lineage>
</organism>
<dbReference type="EMBL" id="CP059851">
    <property type="protein sequence ID" value="QMW23767.1"/>
    <property type="molecule type" value="Genomic_DNA"/>
</dbReference>
<feature type="binding site" evidence="13 15">
    <location>
        <position position="324"/>
    </location>
    <ligand>
        <name>ATP</name>
        <dbReference type="ChEBI" id="CHEBI:30616"/>
    </ligand>
</feature>
<dbReference type="UniPathway" id="UPA00109">
    <property type="reaction ID" value="UER00185"/>
</dbReference>
<keyword evidence="18" id="KW-1185">Reference proteome</keyword>
<dbReference type="Pfam" id="PF00162">
    <property type="entry name" value="PGK"/>
    <property type="match status" value="1"/>
</dbReference>
<dbReference type="PRINTS" id="PR00477">
    <property type="entry name" value="PHGLYCKINASE"/>
</dbReference>
<feature type="binding site" evidence="13">
    <location>
        <position position="119"/>
    </location>
    <ligand>
        <name>substrate</name>
    </ligand>
</feature>
<keyword evidence="8 13" id="KW-0808">Transferase</keyword>
<dbReference type="GO" id="GO:0043531">
    <property type="term" value="F:ADP binding"/>
    <property type="evidence" value="ECO:0007669"/>
    <property type="project" value="TreeGrafter"/>
</dbReference>
<feature type="binding site" evidence="13">
    <location>
        <position position="152"/>
    </location>
    <ligand>
        <name>substrate</name>
    </ligand>
</feature>
<dbReference type="Gene3D" id="3.40.50.1260">
    <property type="entry name" value="Phosphoglycerate kinase, N-terminal domain"/>
    <property type="match status" value="2"/>
</dbReference>
<dbReference type="GO" id="GO:0004618">
    <property type="term" value="F:phosphoglycerate kinase activity"/>
    <property type="evidence" value="ECO:0007669"/>
    <property type="project" value="UniProtKB-UniRule"/>
</dbReference>
<dbReference type="RefSeq" id="WP_182297590.1">
    <property type="nucleotide sequence ID" value="NZ_CP059851.1"/>
</dbReference>
<dbReference type="HAMAP" id="MF_00145">
    <property type="entry name" value="Phosphoglyc_kinase"/>
    <property type="match status" value="1"/>
</dbReference>
<dbReference type="Proteomes" id="UP000515292">
    <property type="component" value="Chromosome"/>
</dbReference>
<sequence>MAFRTLDELPMDLRGQRALVRADLNVPMVDGRVSDATRLSAAVATIATLADRGAVVLVLSHFGRPKGVDPALSLRPVVAALGEVLGRPVAFVADCAGAEAEAAVAAMAPGDVAVLENTRFHAGEEANDPALVAAMARLGTLYVNDAFSAAHRAHASTEGLAHVLPAYAGRTMQAELSALQRALGAPERPVAAVVGGAKVSSKLDVLRNLVGKVDHLIIGGGMANTFLAARGVDVGKSLCEHELGETAREILARADAAGCTVHLPYDVVVARAFRAQAPSEVVNIHEIPADAMVLDIGPDAVEALGDVLKTCTTLVWNGPLGAFEIEPFDRATVALARTAAALTEDGGLVSVAGGGDTVAALNHAGVAEAFTFVSTAGGAFLEWMEGKTLPGVEALRQAA</sequence>
<feature type="binding site" evidence="13 15">
    <location>
        <begin position="354"/>
        <end position="357"/>
    </location>
    <ligand>
        <name>ATP</name>
        <dbReference type="ChEBI" id="CHEBI:30616"/>
    </ligand>
</feature>
<dbReference type="InterPro" id="IPR001576">
    <property type="entry name" value="Phosphoglycerate_kinase"/>
</dbReference>
<evidence type="ECO:0000256" key="8">
    <source>
        <dbReference type="ARBA" id="ARBA00022679"/>
    </source>
</evidence>
<keyword evidence="12 13" id="KW-0324">Glycolysis</keyword>
<evidence type="ECO:0000256" key="7">
    <source>
        <dbReference type="ARBA" id="ARBA00022490"/>
    </source>
</evidence>
<accession>A0A7G5IK75</accession>
<dbReference type="FunFam" id="3.40.50.1260:FF:000006">
    <property type="entry name" value="Phosphoglycerate kinase"/>
    <property type="match status" value="1"/>
</dbReference>
<dbReference type="FunFam" id="3.40.50.1260:FF:000031">
    <property type="entry name" value="Phosphoglycerate kinase 1"/>
    <property type="match status" value="1"/>
</dbReference>
<dbReference type="InterPro" id="IPR015824">
    <property type="entry name" value="Phosphoglycerate_kinase_N"/>
</dbReference>
<comment type="similarity">
    <text evidence="3 13 16">Belongs to the phosphoglycerate kinase family.</text>
</comment>
<evidence type="ECO:0000256" key="12">
    <source>
        <dbReference type="ARBA" id="ARBA00023152"/>
    </source>
</evidence>
<evidence type="ECO:0000256" key="5">
    <source>
        <dbReference type="ARBA" id="ARBA00013061"/>
    </source>
</evidence>
<dbReference type="SUPFAM" id="SSF53748">
    <property type="entry name" value="Phosphoglycerate kinase"/>
    <property type="match status" value="1"/>
</dbReference>
<feature type="binding site" evidence="13">
    <location>
        <position position="38"/>
    </location>
    <ligand>
        <name>substrate</name>
    </ligand>
</feature>
<feature type="binding site" evidence="13 14">
    <location>
        <begin position="61"/>
        <end position="64"/>
    </location>
    <ligand>
        <name>substrate</name>
    </ligand>
</feature>
<comment type="catalytic activity">
    <reaction evidence="1 13 16">
        <text>(2R)-3-phosphoglycerate + ATP = (2R)-3-phospho-glyceroyl phosphate + ADP</text>
        <dbReference type="Rhea" id="RHEA:14801"/>
        <dbReference type="ChEBI" id="CHEBI:30616"/>
        <dbReference type="ChEBI" id="CHEBI:57604"/>
        <dbReference type="ChEBI" id="CHEBI:58272"/>
        <dbReference type="ChEBI" id="CHEBI:456216"/>
        <dbReference type="EC" id="2.7.2.3"/>
    </reaction>
</comment>
<gene>
    <name evidence="13" type="primary">pgk</name>
    <name evidence="17" type="ORF">H3309_04605</name>
</gene>
<keyword evidence="9 13" id="KW-0547">Nucleotide-binding</keyword>
<comment type="subunit">
    <text evidence="4 13">Monomer.</text>
</comment>
<dbReference type="GO" id="GO:0005524">
    <property type="term" value="F:ATP binding"/>
    <property type="evidence" value="ECO:0007669"/>
    <property type="project" value="UniProtKB-KW"/>
</dbReference>
<feature type="binding site" evidence="13 14">
    <location>
        <begin position="23"/>
        <end position="25"/>
    </location>
    <ligand>
        <name>substrate</name>
    </ligand>
</feature>
<dbReference type="PANTHER" id="PTHR11406">
    <property type="entry name" value="PHOSPHOGLYCERATE KINASE"/>
    <property type="match status" value="1"/>
</dbReference>